<dbReference type="AlphaFoldDB" id="A0A6B2NP21"/>
<evidence type="ECO:0000313" key="3">
    <source>
        <dbReference type="EMBL" id="NDW44277.1"/>
    </source>
</evidence>
<dbReference type="Gene3D" id="3.90.550.10">
    <property type="entry name" value="Spore Coat Polysaccharide Biosynthesis Protein SpsA, Chain A"/>
    <property type="match status" value="1"/>
</dbReference>
<evidence type="ECO:0000259" key="1">
    <source>
        <dbReference type="Pfam" id="PF00535"/>
    </source>
</evidence>
<dbReference type="InterPro" id="IPR029044">
    <property type="entry name" value="Nucleotide-diphossugar_trans"/>
</dbReference>
<name>A0A6B2NP21_9RHOB</name>
<dbReference type="SUPFAM" id="SSF53756">
    <property type="entry name" value="UDP-Glycosyltransferase/glycogen phosphorylase"/>
    <property type="match status" value="1"/>
</dbReference>
<keyword evidence="3" id="KW-0808">Transferase</keyword>
<sequence>MKEKPKRLFTQMDVDLLQRTTDCLASLEQVELAVLDIKVTVVMPTYNRAEKLDRAITSVLNQSHSNIELIVIDDGSQDATPDVLGKYKDNPNVRVFWNDHGGVSKARNTGLENATGDIIFYLDSDNIWTRDFVKLMLHCMQMTKAKCAYGASKIENANGETLGYRGEPFDWDYCLSGNYVDMNVFCHHRSLIAEKGLFDTTLKRMVDWDLILRYTKENGATYCPVIGCIYAEDDTDPNRISISQPYAFRKIVHEKNLNGHATSIEALRSVKLNIAIKIPAPYDKRVAWGDYHYAESLKDALAKLGHHVRIDFLGKWYDRPVTSDDLAIVLRGLTPYEPRPGQLSIIWNISHPDQISYDEYKSYHGIFVASDSYAALLGELIERDVRPLLQCSDSNRFAFDPTLTGTSSKGVFVGNSRKIYREAVRWSVENNVDIEVFGEHWEDFIPTHMISGQNIDNKELHKTYAGSAFVLNDHWESMRDFDFVSNRIFDVLSCGGHLVSDHLASIPRLFGPAVTCVGSESEFREKVGRGLPLIPVEDRAKVAEHIHAHHSFDARARTICDWVTDTLSAKEAGSAAAASVAVPSLGSGERRKVGILLQQGKAWPTSSAFIRLIAPLTTGEAYAKVDLIHLSGVDDPRIDTLDSCIVQRVAVPSIHDAERLLARLKANKTALFVDTDDAFFLHEAHKEHDKALRVLMMNAKELWFSTSILASYYDDIGTPKRVIPNALDPRLWRNYRKLANTRFLRKPIQFLYMGTATHDEDFDLVYPAFRKLAETLPAGQFELSLIGAVRNPPKHDWLHRLPPPANKGSYPEFTRWLMQQDQFDVGIAPLQDSKFNQAKSDIKFLDYSAMGLLSVVSDGPAYRNILSRNLALGCKNDPESWLETLTEIVRFPPNYVDMRKASHSYVWTERSTMSDGNPMANLLTS</sequence>
<comment type="caution">
    <text evidence="3">The sequence shown here is derived from an EMBL/GenBank/DDBJ whole genome shotgun (WGS) entry which is preliminary data.</text>
</comment>
<dbReference type="SUPFAM" id="SSF53448">
    <property type="entry name" value="Nucleotide-diphospho-sugar transferases"/>
    <property type="match status" value="1"/>
</dbReference>
<dbReference type="InterPro" id="IPR050834">
    <property type="entry name" value="Glycosyltransf_2"/>
</dbReference>
<reference evidence="3" key="1">
    <citation type="submission" date="2020-02" db="EMBL/GenBank/DDBJ databases">
        <title>Delineation of the pyrene-degrading pathway in Roseobacter clade bacteria by genomic analysis.</title>
        <authorList>
            <person name="Zhou H."/>
            <person name="Wang H."/>
        </authorList>
    </citation>
    <scope>NUCLEOTIDE SEQUENCE</scope>
    <source>
        <strain evidence="3">PrR005</strain>
    </source>
</reference>
<dbReference type="Gene3D" id="3.40.50.2000">
    <property type="entry name" value="Glycogen Phosphorylase B"/>
    <property type="match status" value="1"/>
</dbReference>
<proteinExistence type="predicted"/>
<accession>A0A6B2NP21</accession>
<evidence type="ECO:0000259" key="2">
    <source>
        <dbReference type="Pfam" id="PF13524"/>
    </source>
</evidence>
<organism evidence="3">
    <name type="scientific">Ruegeria sp. PrR005</name>
    <dbReference type="NCBI Taxonomy" id="2706882"/>
    <lineage>
        <taxon>Bacteria</taxon>
        <taxon>Pseudomonadati</taxon>
        <taxon>Pseudomonadota</taxon>
        <taxon>Alphaproteobacteria</taxon>
        <taxon>Rhodobacterales</taxon>
        <taxon>Roseobacteraceae</taxon>
        <taxon>Ruegeria</taxon>
    </lineage>
</organism>
<feature type="domain" description="Spore protein YkvP/CgeB glycosyl transferase-like" evidence="2">
    <location>
        <begin position="430"/>
        <end position="561"/>
    </location>
</feature>
<protein>
    <submittedName>
        <fullName evidence="3">Glycosyltransferase</fullName>
    </submittedName>
</protein>
<dbReference type="GO" id="GO:0016740">
    <property type="term" value="F:transferase activity"/>
    <property type="evidence" value="ECO:0007669"/>
    <property type="project" value="UniProtKB-KW"/>
</dbReference>
<gene>
    <name evidence="3" type="ORF">G0P99_04855</name>
</gene>
<feature type="domain" description="Glycosyltransferase 2-like" evidence="1">
    <location>
        <begin position="40"/>
        <end position="159"/>
    </location>
</feature>
<dbReference type="Pfam" id="PF00535">
    <property type="entry name" value="Glycos_transf_2"/>
    <property type="match status" value="1"/>
</dbReference>
<dbReference type="EMBL" id="JAAGOX010000007">
    <property type="protein sequence ID" value="NDW44277.1"/>
    <property type="molecule type" value="Genomic_DNA"/>
</dbReference>
<dbReference type="RefSeq" id="WP_164128263.1">
    <property type="nucleotide sequence ID" value="NZ_JAAGOX010000007.1"/>
</dbReference>
<dbReference type="InterPro" id="IPR055259">
    <property type="entry name" value="YkvP/CgeB_Glyco_trans-like"/>
</dbReference>
<dbReference type="PANTHER" id="PTHR43685">
    <property type="entry name" value="GLYCOSYLTRANSFERASE"/>
    <property type="match status" value="1"/>
</dbReference>
<dbReference type="PANTHER" id="PTHR43685:SF2">
    <property type="entry name" value="GLYCOSYLTRANSFERASE 2-LIKE DOMAIN-CONTAINING PROTEIN"/>
    <property type="match status" value="1"/>
</dbReference>
<dbReference type="Pfam" id="PF13524">
    <property type="entry name" value="Glyco_trans_1_2"/>
    <property type="match status" value="1"/>
</dbReference>
<dbReference type="InterPro" id="IPR001173">
    <property type="entry name" value="Glyco_trans_2-like"/>
</dbReference>